<gene>
    <name evidence="1" type="ORF">AWB78_06184</name>
</gene>
<dbReference type="AlphaFoldDB" id="A0A158E4B8"/>
<organism evidence="1 2">
    <name type="scientific">Caballeronia calidae</name>
    <dbReference type="NCBI Taxonomy" id="1777139"/>
    <lineage>
        <taxon>Bacteria</taxon>
        <taxon>Pseudomonadati</taxon>
        <taxon>Pseudomonadota</taxon>
        <taxon>Betaproteobacteria</taxon>
        <taxon>Burkholderiales</taxon>
        <taxon>Burkholderiaceae</taxon>
        <taxon>Caballeronia</taxon>
    </lineage>
</organism>
<comment type="caution">
    <text evidence="1">The sequence shown here is derived from an EMBL/GenBank/DDBJ whole genome shotgun (WGS) entry which is preliminary data.</text>
</comment>
<accession>A0A158E4B8</accession>
<dbReference type="Gene3D" id="3.90.180.10">
    <property type="entry name" value="Medium-chain alcohol dehydrogenases, catalytic domain"/>
    <property type="match status" value="1"/>
</dbReference>
<sequence>MLGLTFPGECEVELLQFPDPKAEQGEVVVQMKASGICGSDLHPYRGPKDLASFKAALLTGAPNTASCVREV</sequence>
<dbReference type="EMBL" id="FCOX02000046">
    <property type="protein sequence ID" value="SAL01678.1"/>
    <property type="molecule type" value="Genomic_DNA"/>
</dbReference>
<dbReference type="OrthoDB" id="5484143at2"/>
<proteinExistence type="predicted"/>
<protein>
    <submittedName>
        <fullName evidence="1">Zinc-containing alcohol dehydrogenase superfamily protein</fullName>
    </submittedName>
</protein>
<dbReference type="InterPro" id="IPR011032">
    <property type="entry name" value="GroES-like_sf"/>
</dbReference>
<name>A0A158E4B8_9BURK</name>
<dbReference type="SUPFAM" id="SSF50129">
    <property type="entry name" value="GroES-like"/>
    <property type="match status" value="1"/>
</dbReference>
<keyword evidence="2" id="KW-1185">Reference proteome</keyword>
<evidence type="ECO:0000313" key="2">
    <source>
        <dbReference type="Proteomes" id="UP000071859"/>
    </source>
</evidence>
<dbReference type="Proteomes" id="UP000071859">
    <property type="component" value="Unassembled WGS sequence"/>
</dbReference>
<evidence type="ECO:0000313" key="1">
    <source>
        <dbReference type="EMBL" id="SAL01678.1"/>
    </source>
</evidence>
<reference evidence="1" key="1">
    <citation type="submission" date="2016-01" db="EMBL/GenBank/DDBJ databases">
        <authorList>
            <person name="Peeters C."/>
        </authorList>
    </citation>
    <scope>NUCLEOTIDE SEQUENCE</scope>
    <source>
        <strain evidence="1">LMG 29321</strain>
    </source>
</reference>